<dbReference type="FunFam" id="1.10.260.100:FF:000002">
    <property type="entry name" value="Stress-induced-phosphoprotein 1 (Hsp70/Hsp90-organizing)"/>
    <property type="match status" value="1"/>
</dbReference>
<dbReference type="Pfam" id="PF13181">
    <property type="entry name" value="TPR_8"/>
    <property type="match status" value="1"/>
</dbReference>
<name>A0ABD3RT35_9STRA</name>
<dbReference type="SMART" id="SM00028">
    <property type="entry name" value="TPR"/>
    <property type="match status" value="9"/>
</dbReference>
<evidence type="ECO:0000256" key="2">
    <source>
        <dbReference type="ARBA" id="ARBA00022490"/>
    </source>
</evidence>
<comment type="caution">
    <text evidence="12">The sequence shown here is derived from an EMBL/GenBank/DDBJ whole genome shotgun (WGS) entry which is preliminary data.</text>
</comment>
<gene>
    <name evidence="12" type="ORF">ACHAXA_005742</name>
</gene>
<dbReference type="FunFam" id="1.25.40.10:FF:000020">
    <property type="entry name" value="Stress-induced phosphoprotein 1"/>
    <property type="match status" value="1"/>
</dbReference>
<evidence type="ECO:0000256" key="5">
    <source>
        <dbReference type="ARBA" id="ARBA00056105"/>
    </source>
</evidence>
<dbReference type="SMART" id="SM00727">
    <property type="entry name" value="STI1"/>
    <property type="match status" value="2"/>
</dbReference>
<comment type="function">
    <text evidence="5">Acts as a co-chaperone and mediates the association of the chaperones HSP70 and HSP90 probably facilitating substrate transfer from HSP70 to HSP90. Stimulates HSP70 ATPase activity and, in contrast, inhibits HSP90 ATPase activity.</text>
</comment>
<feature type="repeat" description="TPR" evidence="9">
    <location>
        <begin position="447"/>
        <end position="480"/>
    </location>
</feature>
<proteinExistence type="predicted"/>
<feature type="compositionally biased region" description="Polar residues" evidence="10">
    <location>
        <begin position="220"/>
        <end position="229"/>
    </location>
</feature>
<dbReference type="InterPro" id="IPR006636">
    <property type="entry name" value="STI1_HS-bd"/>
</dbReference>
<feature type="region of interest" description="Disordered" evidence="10">
    <location>
        <begin position="219"/>
        <end position="278"/>
    </location>
</feature>
<feature type="domain" description="STI1" evidence="11">
    <location>
        <begin position="152"/>
        <end position="191"/>
    </location>
</feature>
<dbReference type="Gene3D" id="1.25.40.10">
    <property type="entry name" value="Tetratricopeptide repeat domain"/>
    <property type="match status" value="3"/>
</dbReference>
<evidence type="ECO:0000259" key="11">
    <source>
        <dbReference type="SMART" id="SM00727"/>
    </source>
</evidence>
<evidence type="ECO:0000313" key="12">
    <source>
        <dbReference type="EMBL" id="KAL3815894.1"/>
    </source>
</evidence>
<protein>
    <recommendedName>
        <fullName evidence="7">Hsp70-Hsp90 organising protein</fullName>
    </recommendedName>
    <alternativeName>
        <fullName evidence="8">Stress-inducible protein 1</fullName>
    </alternativeName>
</protein>
<keyword evidence="13" id="KW-1185">Reference proteome</keyword>
<evidence type="ECO:0000256" key="7">
    <source>
        <dbReference type="ARBA" id="ARBA00074766"/>
    </source>
</evidence>
<dbReference type="EMBL" id="JALLPB020000176">
    <property type="protein sequence ID" value="KAL3815894.1"/>
    <property type="molecule type" value="Genomic_DNA"/>
</dbReference>
<feature type="domain" description="STI1" evidence="11">
    <location>
        <begin position="550"/>
        <end position="589"/>
    </location>
</feature>
<keyword evidence="3" id="KW-0677">Repeat</keyword>
<dbReference type="GO" id="GO:0005737">
    <property type="term" value="C:cytoplasm"/>
    <property type="evidence" value="ECO:0007669"/>
    <property type="project" value="UniProtKB-SubCell"/>
</dbReference>
<dbReference type="Pfam" id="PF17830">
    <property type="entry name" value="STI1-HOP_DP"/>
    <property type="match status" value="2"/>
</dbReference>
<dbReference type="InterPro" id="IPR011990">
    <property type="entry name" value="TPR-like_helical_dom_sf"/>
</dbReference>
<evidence type="ECO:0000256" key="1">
    <source>
        <dbReference type="ARBA" id="ARBA00004496"/>
    </source>
</evidence>
<keyword evidence="4 9" id="KW-0802">TPR repeat</keyword>
<reference evidence="12 13" key="1">
    <citation type="submission" date="2024-10" db="EMBL/GenBank/DDBJ databases">
        <title>Updated reference genomes for cyclostephanoid diatoms.</title>
        <authorList>
            <person name="Roberts W.R."/>
            <person name="Alverson A.J."/>
        </authorList>
    </citation>
    <scope>NUCLEOTIDE SEQUENCE [LARGE SCALE GENOMIC DNA]</scope>
    <source>
        <strain evidence="12 13">AJA228-03</strain>
    </source>
</reference>
<feature type="compositionally biased region" description="Acidic residues" evidence="10">
    <location>
        <begin position="249"/>
        <end position="262"/>
    </location>
</feature>
<dbReference type="PANTHER" id="PTHR22904:SF523">
    <property type="entry name" value="STRESS-INDUCED-PHOSPHOPROTEIN 1"/>
    <property type="match status" value="1"/>
</dbReference>
<evidence type="ECO:0000256" key="4">
    <source>
        <dbReference type="ARBA" id="ARBA00022803"/>
    </source>
</evidence>
<dbReference type="Gene3D" id="1.10.260.100">
    <property type="match status" value="2"/>
</dbReference>
<feature type="compositionally biased region" description="Basic and acidic residues" evidence="10">
    <location>
        <begin position="266"/>
        <end position="278"/>
    </location>
</feature>
<evidence type="ECO:0000313" key="13">
    <source>
        <dbReference type="Proteomes" id="UP001530377"/>
    </source>
</evidence>
<dbReference type="AlphaFoldDB" id="A0ABD3RT35"/>
<evidence type="ECO:0000256" key="10">
    <source>
        <dbReference type="SAM" id="MobiDB-lite"/>
    </source>
</evidence>
<evidence type="ECO:0000256" key="6">
    <source>
        <dbReference type="ARBA" id="ARBA00066016"/>
    </source>
</evidence>
<evidence type="ECO:0000256" key="8">
    <source>
        <dbReference type="ARBA" id="ARBA00076447"/>
    </source>
</evidence>
<dbReference type="PANTHER" id="PTHR22904">
    <property type="entry name" value="TPR REPEAT CONTAINING PROTEIN"/>
    <property type="match status" value="1"/>
</dbReference>
<organism evidence="12 13">
    <name type="scientific">Cyclostephanos tholiformis</name>
    <dbReference type="NCBI Taxonomy" id="382380"/>
    <lineage>
        <taxon>Eukaryota</taxon>
        <taxon>Sar</taxon>
        <taxon>Stramenopiles</taxon>
        <taxon>Ochrophyta</taxon>
        <taxon>Bacillariophyta</taxon>
        <taxon>Coscinodiscophyceae</taxon>
        <taxon>Thalassiosirophycidae</taxon>
        <taxon>Stephanodiscales</taxon>
        <taxon>Stephanodiscaceae</taxon>
        <taxon>Cyclostephanos</taxon>
    </lineage>
</organism>
<dbReference type="Pfam" id="PF13414">
    <property type="entry name" value="TPR_11"/>
    <property type="match status" value="1"/>
</dbReference>
<feature type="repeat" description="TPR" evidence="9">
    <location>
        <begin position="278"/>
        <end position="311"/>
    </location>
</feature>
<comment type="subunit">
    <text evidence="6">Monomer. Homodimer. Forms a complex composed of HOP and chaperones HSP70 and HSP90; the interaction is stronger in the absence of ATP. Interacts (via TPR 1, 2, 3, 7, 8 and 9 repeats) with HSP70 (via C-terminus); the interaction is direct and is stronger in the absence of ATP. Interacts (via TPR 4, 5 and 6 repeats) with HSP90 (via C-terminus); the interaction is direct.</text>
</comment>
<dbReference type="InterPro" id="IPR041243">
    <property type="entry name" value="STI1/HOP_DP"/>
</dbReference>
<dbReference type="Pfam" id="PF13432">
    <property type="entry name" value="TPR_16"/>
    <property type="match status" value="1"/>
</dbReference>
<keyword evidence="2" id="KW-0963">Cytoplasm</keyword>
<dbReference type="PROSITE" id="PS50005">
    <property type="entry name" value="TPR"/>
    <property type="match status" value="4"/>
</dbReference>
<dbReference type="InterPro" id="IPR019734">
    <property type="entry name" value="TPR_rpt"/>
</dbReference>
<comment type="subcellular location">
    <subcellularLocation>
        <location evidence="1">Cytoplasm</location>
    </subcellularLocation>
</comment>
<evidence type="ECO:0000256" key="9">
    <source>
        <dbReference type="PROSITE-ProRule" id="PRU00339"/>
    </source>
</evidence>
<accession>A0ABD3RT35</accession>
<evidence type="ECO:0000256" key="3">
    <source>
        <dbReference type="ARBA" id="ARBA00022737"/>
    </source>
</evidence>
<feature type="repeat" description="TPR" evidence="9">
    <location>
        <begin position="481"/>
        <end position="514"/>
    </location>
</feature>
<feature type="repeat" description="TPR" evidence="9">
    <location>
        <begin position="75"/>
        <end position="108"/>
    </location>
</feature>
<dbReference type="Proteomes" id="UP001530377">
    <property type="component" value="Unassembled WGS sequence"/>
</dbReference>
<sequence>MTNPEEAERFKDAGNKALQSGNITAAIENYTKAINADGTNHVYYSNRSAAYLKNGDGNNALEDALSTIAINPEFSKGYSRKGAALHSLKRYNDAIAAYEEGIAKFPNDEALKKGIEEVKRDKDGPPRGMGGMGMGGGNNPFGNQLLQKILLNPKTRPYLNDKEFMAKIQRLQSDPNSLVEMLSDPRVMEVLGMSLGAGMGDDDEDEVEPPPGKAWETLRKQQVPTTSCGASCDDSCGAGTKSADVAMKDEDDDDEDDVEDMTDQNPAERKRREDQVAATKCKDRGNELYKAKKFDEAIAAYDEAIALDPTNMTFANNKAAVYFTSRRWDECIEACLLAVEVGKANRAPYEERAKAYTRCAKAYQKKGDLENAIEMCRHAQLESYDKATERMMKNMELDKKKSDAAAYLDDGKAEEAKERGNEHFRNKNWGEAVLEYEEAAKRAPNNPAIRNNLAAALCKVMDFNGAKKNIEKAIELDPKYVKAWARKGDIEVLMKENHKALDSYKTGLGIDPSNAACKEGLRKVTTMINYGASTMTEEEKLERARHGMADPEIQSILQDPMMQQILKDFNENPQAANQAMANPAIRAKIEKLIASGVVQTG</sequence>
<dbReference type="SUPFAM" id="SSF48452">
    <property type="entry name" value="TPR-like"/>
    <property type="match status" value="3"/>
</dbReference>